<sequence>MVSSLLTPSRRRFYIYKDLEEFVQKYVQPIVIPKLTVHFDQIWLMNIGHALFDGLYPAYLALIRFSPRHLQSFRILLSTSGYNGNDSFSREVYNRFAGLDTLNASILEEMSIGQWFAFEEFIMGSGDMCQRCLQPNLQLPGGIELNGSQLFRERMYKQHGLMSRTLRQKHSAVRRNSNRSLHAVIVDNKRFTSRDRVEMSAAIHEINTYRNTNTSWPAIHVSYISYSEASPINDDTPIIEPKFLDDNIKMKQHLKLLQNIDIHITGPGTGQMYQTFLADGSVNINLGGLHYIKRNATFDKYPFFMEQYMTSGAPYIRGLYYPIDQRAIGIRKKILVELIREAAQLIMNGFTIPVNPHDNLSVYGHLFIEMCKMDNKFCRIVTDRWEDNNFWCFSTWPESIIYEDGPWSLQGIVDDDRNVTCSYNRTLLYELKRKYNITERSEALSIEQ</sequence>
<gene>
    <name evidence="1" type="ORF">EDS130_LOCUS36520</name>
</gene>
<dbReference type="Proteomes" id="UP000663852">
    <property type="component" value="Unassembled WGS sequence"/>
</dbReference>
<accession>A0A815LL46</accession>
<dbReference type="EMBL" id="CAJNOJ010000341">
    <property type="protein sequence ID" value="CAF1408232.1"/>
    <property type="molecule type" value="Genomic_DNA"/>
</dbReference>
<reference evidence="1" key="1">
    <citation type="submission" date="2021-02" db="EMBL/GenBank/DDBJ databases">
        <authorList>
            <person name="Nowell W R."/>
        </authorList>
    </citation>
    <scope>NUCLEOTIDE SEQUENCE</scope>
</reference>
<organism evidence="1 2">
    <name type="scientific">Adineta ricciae</name>
    <name type="common">Rotifer</name>
    <dbReference type="NCBI Taxonomy" id="249248"/>
    <lineage>
        <taxon>Eukaryota</taxon>
        <taxon>Metazoa</taxon>
        <taxon>Spiralia</taxon>
        <taxon>Gnathifera</taxon>
        <taxon>Rotifera</taxon>
        <taxon>Eurotatoria</taxon>
        <taxon>Bdelloidea</taxon>
        <taxon>Adinetida</taxon>
        <taxon>Adinetidae</taxon>
        <taxon>Adineta</taxon>
    </lineage>
</organism>
<comment type="caution">
    <text evidence="1">The sequence shown here is derived from an EMBL/GenBank/DDBJ whole genome shotgun (WGS) entry which is preliminary data.</text>
</comment>
<evidence type="ECO:0000313" key="1">
    <source>
        <dbReference type="EMBL" id="CAF1408232.1"/>
    </source>
</evidence>
<proteinExistence type="predicted"/>
<dbReference type="OrthoDB" id="9977624at2759"/>
<protein>
    <submittedName>
        <fullName evidence="1">Uncharacterized protein</fullName>
    </submittedName>
</protein>
<dbReference type="AlphaFoldDB" id="A0A815LL46"/>
<evidence type="ECO:0000313" key="2">
    <source>
        <dbReference type="Proteomes" id="UP000663852"/>
    </source>
</evidence>
<name>A0A815LL46_ADIRI</name>